<dbReference type="EC" id="4.6.1.16" evidence="2"/>
<dbReference type="InterPro" id="IPR036167">
    <property type="entry name" value="tRNA_intron_Endo_cat-like_sf"/>
</dbReference>
<feature type="compositionally biased region" description="Basic and acidic residues" evidence="4">
    <location>
        <begin position="18"/>
        <end position="48"/>
    </location>
</feature>
<evidence type="ECO:0000256" key="4">
    <source>
        <dbReference type="SAM" id="MobiDB-lite"/>
    </source>
</evidence>
<evidence type="ECO:0000313" key="7">
    <source>
        <dbReference type="Proteomes" id="UP001515480"/>
    </source>
</evidence>
<dbReference type="EMBL" id="JBGBPQ010000003">
    <property type="protein sequence ID" value="KAL1527475.1"/>
    <property type="molecule type" value="Genomic_DNA"/>
</dbReference>
<dbReference type="GO" id="GO:0005737">
    <property type="term" value="C:cytoplasm"/>
    <property type="evidence" value="ECO:0007669"/>
    <property type="project" value="TreeGrafter"/>
</dbReference>
<comment type="similarity">
    <text evidence="1">Belongs to the tRNA-intron endonuclease family.</text>
</comment>
<feature type="region of interest" description="Disordered" evidence="4">
    <location>
        <begin position="254"/>
        <end position="275"/>
    </location>
</feature>
<evidence type="ECO:0000256" key="3">
    <source>
        <dbReference type="ARBA" id="ARBA00034031"/>
    </source>
</evidence>
<evidence type="ECO:0000256" key="1">
    <source>
        <dbReference type="ARBA" id="ARBA00008078"/>
    </source>
</evidence>
<feature type="compositionally biased region" description="Basic and acidic residues" evidence="4">
    <location>
        <begin position="254"/>
        <end position="263"/>
    </location>
</feature>
<dbReference type="GO" id="GO:0000214">
    <property type="term" value="C:tRNA-intron endonuclease complex"/>
    <property type="evidence" value="ECO:0007669"/>
    <property type="project" value="TreeGrafter"/>
</dbReference>
<dbReference type="GO" id="GO:0000379">
    <property type="term" value="P:tRNA-type intron splice site recognition and cleavage"/>
    <property type="evidence" value="ECO:0007669"/>
    <property type="project" value="TreeGrafter"/>
</dbReference>
<comment type="caution">
    <text evidence="6">The sequence shown here is derived from an EMBL/GenBank/DDBJ whole genome shotgun (WGS) entry which is preliminary data.</text>
</comment>
<name>A0AB34JZY3_PRYPA</name>
<dbReference type="SUPFAM" id="SSF53032">
    <property type="entry name" value="tRNA-intron endonuclease catalytic domain-like"/>
    <property type="match status" value="1"/>
</dbReference>
<dbReference type="InterPro" id="IPR006677">
    <property type="entry name" value="tRNA_intron_Endonuc_cat-like"/>
</dbReference>
<proteinExistence type="inferred from homology"/>
<reference evidence="6 7" key="1">
    <citation type="journal article" date="2024" name="Science">
        <title>Giant polyketide synthase enzymes in the biosynthesis of giant marine polyether toxins.</title>
        <authorList>
            <person name="Fallon T.R."/>
            <person name="Shende V.V."/>
            <person name="Wierzbicki I.H."/>
            <person name="Pendleton A.L."/>
            <person name="Watervoot N.F."/>
            <person name="Auber R.P."/>
            <person name="Gonzalez D.J."/>
            <person name="Wisecaver J.H."/>
            <person name="Moore B.S."/>
        </authorList>
    </citation>
    <scope>NUCLEOTIDE SEQUENCE [LARGE SCALE GENOMIC DNA]</scope>
    <source>
        <strain evidence="6 7">12B1</strain>
    </source>
</reference>
<evidence type="ECO:0000313" key="6">
    <source>
        <dbReference type="EMBL" id="KAL1527475.1"/>
    </source>
</evidence>
<feature type="region of interest" description="Disordered" evidence="4">
    <location>
        <begin position="1"/>
        <end position="60"/>
    </location>
</feature>
<dbReference type="GO" id="GO:0003676">
    <property type="term" value="F:nucleic acid binding"/>
    <property type="evidence" value="ECO:0007669"/>
    <property type="project" value="InterPro"/>
</dbReference>
<sequence>MEDGERWAEADGEGGEYADGKRELVEEHERMQGDTREKGEEAEREEKLAQSGTSAEDARIARDDGVAAEFTGSSVVVRESRAIARLHEWSRGGYGELVPSDARSAVRVLRLSTLEAYFLAFEEQRLLLRRARPLFLSSHMSSEDCWPMSSEDCWAAFCALSASFPQRYAAYRSLRAAGWVVRTGVPYGTDFALYEPAAEPSAHALLGAIVAEALEPGERTWCWLQLHARLCHAVSKGLLLCWLEQATEAQPSLDEHAAGRRVDTPASQAASGPSWLSTVRTRTLQVGQLRPARRLIPHQAGARTADAGVVVVVRQGACSSFAMR</sequence>
<dbReference type="PANTHER" id="PTHR21227:SF0">
    <property type="entry name" value="TRNA-SPLICING ENDONUCLEASE SUBUNIT SEN2"/>
    <property type="match status" value="1"/>
</dbReference>
<evidence type="ECO:0000259" key="5">
    <source>
        <dbReference type="Pfam" id="PF01974"/>
    </source>
</evidence>
<dbReference type="CDD" id="cd22363">
    <property type="entry name" value="tRNA-intron_lyase_C"/>
    <property type="match status" value="1"/>
</dbReference>
<dbReference type="AlphaFoldDB" id="A0AB34JZY3"/>
<organism evidence="6 7">
    <name type="scientific">Prymnesium parvum</name>
    <name type="common">Toxic golden alga</name>
    <dbReference type="NCBI Taxonomy" id="97485"/>
    <lineage>
        <taxon>Eukaryota</taxon>
        <taxon>Haptista</taxon>
        <taxon>Haptophyta</taxon>
        <taxon>Prymnesiophyceae</taxon>
        <taxon>Prymnesiales</taxon>
        <taxon>Prymnesiaceae</taxon>
        <taxon>Prymnesium</taxon>
    </lineage>
</organism>
<feature type="domain" description="tRNA intron endonuclease catalytic" evidence="5">
    <location>
        <begin position="164"/>
        <end position="246"/>
    </location>
</feature>
<dbReference type="Pfam" id="PF01974">
    <property type="entry name" value="tRNA_int_endo"/>
    <property type="match status" value="1"/>
</dbReference>
<comment type="catalytic activity">
    <reaction evidence="3">
        <text>pretRNA = a 3'-half-tRNA molecule with a 5'-OH end + a 5'-half-tRNA molecule with a 2',3'-cyclic phosphate end + an intron with a 2',3'-cyclic phosphate and a 5'-hydroxyl terminus.</text>
        <dbReference type="EC" id="4.6.1.16"/>
    </reaction>
</comment>
<gene>
    <name evidence="6" type="ORF">AB1Y20_016140</name>
</gene>
<dbReference type="GO" id="GO:0000213">
    <property type="term" value="F:tRNA-intron lyase activity"/>
    <property type="evidence" value="ECO:0007669"/>
    <property type="project" value="UniProtKB-EC"/>
</dbReference>
<evidence type="ECO:0000256" key="2">
    <source>
        <dbReference type="ARBA" id="ARBA00012573"/>
    </source>
</evidence>
<protein>
    <recommendedName>
        <fullName evidence="2">tRNA-intron lyase</fullName>
        <ecNumber evidence="2">4.6.1.16</ecNumber>
    </recommendedName>
</protein>
<dbReference type="InterPro" id="IPR011856">
    <property type="entry name" value="tRNA_endonuc-like_dom_sf"/>
</dbReference>
<dbReference type="PANTHER" id="PTHR21227">
    <property type="entry name" value="TRNA-SPLICING ENDONUCLEASE SUBUNIT SEN2"/>
    <property type="match status" value="1"/>
</dbReference>
<dbReference type="Gene3D" id="3.40.1350.10">
    <property type="match status" value="1"/>
</dbReference>
<dbReference type="Proteomes" id="UP001515480">
    <property type="component" value="Unassembled WGS sequence"/>
</dbReference>
<dbReference type="InterPro" id="IPR006676">
    <property type="entry name" value="tRNA_splic"/>
</dbReference>
<keyword evidence="7" id="KW-1185">Reference proteome</keyword>
<accession>A0AB34JZY3</accession>
<feature type="compositionally biased region" description="Polar residues" evidence="4">
    <location>
        <begin position="265"/>
        <end position="275"/>
    </location>
</feature>